<dbReference type="OrthoDB" id="7375466at2"/>
<feature type="transmembrane region" description="Helical" evidence="7">
    <location>
        <begin position="210"/>
        <end position="230"/>
    </location>
</feature>
<keyword evidence="5 7" id="KW-1133">Transmembrane helix</keyword>
<evidence type="ECO:0000256" key="3">
    <source>
        <dbReference type="ARBA" id="ARBA00022475"/>
    </source>
</evidence>
<evidence type="ECO:0000313" key="9">
    <source>
        <dbReference type="EMBL" id="SCL47162.1"/>
    </source>
</evidence>
<accession>A0A1C6TZA1</accession>
<dbReference type="PANTHER" id="PTHR42718:SF46">
    <property type="entry name" value="BLR6921 PROTEIN"/>
    <property type="match status" value="1"/>
</dbReference>
<feature type="transmembrane region" description="Helical" evidence="7">
    <location>
        <begin position="90"/>
        <end position="107"/>
    </location>
</feature>
<dbReference type="PRINTS" id="PR01036">
    <property type="entry name" value="TCRTETB"/>
</dbReference>
<dbReference type="Proteomes" id="UP000199696">
    <property type="component" value="Unassembled WGS sequence"/>
</dbReference>
<dbReference type="STRING" id="227316.GA0070604_1431"/>
<evidence type="ECO:0000256" key="6">
    <source>
        <dbReference type="ARBA" id="ARBA00023136"/>
    </source>
</evidence>
<dbReference type="InterPro" id="IPR036259">
    <property type="entry name" value="MFS_trans_sf"/>
</dbReference>
<reference evidence="10" key="1">
    <citation type="submission" date="2016-06" db="EMBL/GenBank/DDBJ databases">
        <authorList>
            <person name="Varghese N."/>
            <person name="Submissions Spin"/>
        </authorList>
    </citation>
    <scope>NUCLEOTIDE SEQUENCE [LARGE SCALE GENOMIC DNA]</scope>
    <source>
        <strain evidence="10">DSM 44814</strain>
    </source>
</reference>
<dbReference type="Gene3D" id="1.20.1250.20">
    <property type="entry name" value="MFS general substrate transporter like domains"/>
    <property type="match status" value="1"/>
</dbReference>
<name>A0A1C6TZA1_9ACTN</name>
<evidence type="ECO:0000256" key="2">
    <source>
        <dbReference type="ARBA" id="ARBA00022448"/>
    </source>
</evidence>
<sequence>MNAHVTSPPQAVASAESLPHRWRALALLSVAQFMLILDVTVVTIALPSIGADLGLDRAALAWVVTAYTLVFGGLMLLGGRVADLFDARRTVLAGLALFTASSLVAGLSVDATMLIGGRIGQGVGAALLSPAALSLVTMLFQGAERHRALGVWGALGGTGAAAGVLLGGLLTAGPGWKWVFYVNVPIGLAVLALLPVVVPRSTPRGASRRLDLPGALTVTLATAAALYALINAGDHGWAALSTLGPLALAAVLYAAFVVIERAVRAPLVDLSILARRRVAAAGFLMLVATGLLIASFFLGSFYLQQVRGHSALTTGLLFLPVAVGTIVGAHAASHGVGHLGARTTAAVGLAVAALGAAFPAAGPASASVVIGISVAAAGLGMTLVAATTSALADVAPEEAGVTSGIVNTFHELGGSVGVAVVSTVAAASLASHGVVTTGFTRAYVFSAVVAAVAALVSLVLVPPGRPPAGASVRLH</sequence>
<feature type="transmembrane region" description="Helical" evidence="7">
    <location>
        <begin position="309"/>
        <end position="332"/>
    </location>
</feature>
<dbReference type="Pfam" id="PF07690">
    <property type="entry name" value="MFS_1"/>
    <property type="match status" value="1"/>
</dbReference>
<evidence type="ECO:0000256" key="5">
    <source>
        <dbReference type="ARBA" id="ARBA00022989"/>
    </source>
</evidence>
<organism evidence="9 10">
    <name type="scientific">Micromonospora eburnea</name>
    <dbReference type="NCBI Taxonomy" id="227316"/>
    <lineage>
        <taxon>Bacteria</taxon>
        <taxon>Bacillati</taxon>
        <taxon>Actinomycetota</taxon>
        <taxon>Actinomycetes</taxon>
        <taxon>Micromonosporales</taxon>
        <taxon>Micromonosporaceae</taxon>
        <taxon>Micromonospora</taxon>
    </lineage>
</organism>
<keyword evidence="2" id="KW-0813">Transport</keyword>
<feature type="transmembrane region" description="Helical" evidence="7">
    <location>
        <begin position="412"/>
        <end position="430"/>
    </location>
</feature>
<gene>
    <name evidence="9" type="ORF">GA0070604_1431</name>
</gene>
<evidence type="ECO:0000256" key="1">
    <source>
        <dbReference type="ARBA" id="ARBA00004651"/>
    </source>
</evidence>
<proteinExistence type="predicted"/>
<dbReference type="CDD" id="cd17321">
    <property type="entry name" value="MFS_MMR_MDR_like"/>
    <property type="match status" value="1"/>
</dbReference>
<feature type="transmembrane region" description="Helical" evidence="7">
    <location>
        <begin position="368"/>
        <end position="391"/>
    </location>
</feature>
<comment type="subcellular location">
    <subcellularLocation>
        <location evidence="1">Cell membrane</location>
        <topology evidence="1">Multi-pass membrane protein</topology>
    </subcellularLocation>
</comment>
<feature type="transmembrane region" description="Helical" evidence="7">
    <location>
        <begin position="178"/>
        <end position="198"/>
    </location>
</feature>
<evidence type="ECO:0000256" key="7">
    <source>
        <dbReference type="SAM" id="Phobius"/>
    </source>
</evidence>
<keyword evidence="6 7" id="KW-0472">Membrane</keyword>
<feature type="transmembrane region" description="Helical" evidence="7">
    <location>
        <begin position="152"/>
        <end position="172"/>
    </location>
</feature>
<keyword evidence="3" id="KW-1003">Cell membrane</keyword>
<feature type="domain" description="Major facilitator superfamily (MFS) profile" evidence="8">
    <location>
        <begin position="24"/>
        <end position="465"/>
    </location>
</feature>
<dbReference type="EMBL" id="FMHY01000002">
    <property type="protein sequence ID" value="SCL47162.1"/>
    <property type="molecule type" value="Genomic_DNA"/>
</dbReference>
<dbReference type="PROSITE" id="PS50850">
    <property type="entry name" value="MFS"/>
    <property type="match status" value="1"/>
</dbReference>
<protein>
    <submittedName>
        <fullName evidence="9">Drug resistance transporter, EmrB/QacA subfamily</fullName>
    </submittedName>
</protein>
<evidence type="ECO:0000256" key="4">
    <source>
        <dbReference type="ARBA" id="ARBA00022692"/>
    </source>
</evidence>
<dbReference type="GO" id="GO:0022857">
    <property type="term" value="F:transmembrane transporter activity"/>
    <property type="evidence" value="ECO:0007669"/>
    <property type="project" value="InterPro"/>
</dbReference>
<feature type="transmembrane region" description="Helical" evidence="7">
    <location>
        <begin position="58"/>
        <end position="78"/>
    </location>
</feature>
<dbReference type="AlphaFoldDB" id="A0A1C6TZA1"/>
<keyword evidence="10" id="KW-1185">Reference proteome</keyword>
<feature type="transmembrane region" description="Helical" evidence="7">
    <location>
        <begin position="236"/>
        <end position="259"/>
    </location>
</feature>
<feature type="transmembrane region" description="Helical" evidence="7">
    <location>
        <begin position="344"/>
        <end position="362"/>
    </location>
</feature>
<evidence type="ECO:0000313" key="10">
    <source>
        <dbReference type="Proteomes" id="UP000199696"/>
    </source>
</evidence>
<feature type="transmembrane region" description="Helical" evidence="7">
    <location>
        <begin position="24"/>
        <end position="46"/>
    </location>
</feature>
<dbReference type="GO" id="GO:0005886">
    <property type="term" value="C:plasma membrane"/>
    <property type="evidence" value="ECO:0007669"/>
    <property type="project" value="UniProtKB-SubCell"/>
</dbReference>
<feature type="transmembrane region" description="Helical" evidence="7">
    <location>
        <begin position="280"/>
        <end position="303"/>
    </location>
</feature>
<dbReference type="SUPFAM" id="SSF103473">
    <property type="entry name" value="MFS general substrate transporter"/>
    <property type="match status" value="1"/>
</dbReference>
<dbReference type="PANTHER" id="PTHR42718">
    <property type="entry name" value="MAJOR FACILITATOR SUPERFAMILY MULTIDRUG TRANSPORTER MFSC"/>
    <property type="match status" value="1"/>
</dbReference>
<dbReference type="InterPro" id="IPR011701">
    <property type="entry name" value="MFS"/>
</dbReference>
<keyword evidence="4 7" id="KW-0812">Transmembrane</keyword>
<dbReference type="InterPro" id="IPR020846">
    <property type="entry name" value="MFS_dom"/>
</dbReference>
<evidence type="ECO:0000259" key="8">
    <source>
        <dbReference type="PROSITE" id="PS50850"/>
    </source>
</evidence>
<dbReference type="RefSeq" id="WP_091116120.1">
    <property type="nucleotide sequence ID" value="NZ_FMHY01000002.1"/>
</dbReference>
<dbReference type="Gene3D" id="1.20.1720.10">
    <property type="entry name" value="Multidrug resistance protein D"/>
    <property type="match status" value="1"/>
</dbReference>
<feature type="transmembrane region" description="Helical" evidence="7">
    <location>
        <begin position="442"/>
        <end position="461"/>
    </location>
</feature>
<feature type="transmembrane region" description="Helical" evidence="7">
    <location>
        <begin position="119"/>
        <end position="140"/>
    </location>
</feature>